<dbReference type="EMBL" id="MOBK01000006">
    <property type="protein sequence ID" value="RON20496.1"/>
    <property type="molecule type" value="Genomic_DNA"/>
</dbReference>
<evidence type="ECO:0000313" key="4">
    <source>
        <dbReference type="Proteomes" id="UP000285636"/>
    </source>
</evidence>
<evidence type="ECO:0000256" key="2">
    <source>
        <dbReference type="SAM" id="Phobius"/>
    </source>
</evidence>
<keyword evidence="2" id="KW-1133">Transmembrane helix</keyword>
<name>A0A423I4Y9_9PSED</name>
<organism evidence="3 4">
    <name type="scientific">Pseudomonas brassicacearum</name>
    <dbReference type="NCBI Taxonomy" id="930166"/>
    <lineage>
        <taxon>Bacteria</taxon>
        <taxon>Pseudomonadati</taxon>
        <taxon>Pseudomonadota</taxon>
        <taxon>Gammaproteobacteria</taxon>
        <taxon>Pseudomonadales</taxon>
        <taxon>Pseudomonadaceae</taxon>
        <taxon>Pseudomonas</taxon>
    </lineage>
</organism>
<reference evidence="3 4" key="1">
    <citation type="submission" date="2016-10" db="EMBL/GenBank/DDBJ databases">
        <title>Comparative genome analysis of multiple Pseudomonas spp. focuses on biocontrol and plant growth promoting traits.</title>
        <authorList>
            <person name="Tao X.-Y."/>
            <person name="Taylor C.G."/>
        </authorList>
    </citation>
    <scope>NUCLEOTIDE SEQUENCE [LARGE SCALE GENOMIC DNA]</scope>
    <source>
        <strain evidence="3 4">38D7</strain>
    </source>
</reference>
<feature type="region of interest" description="Disordered" evidence="1">
    <location>
        <begin position="1"/>
        <end position="23"/>
    </location>
</feature>
<dbReference type="Proteomes" id="UP000285636">
    <property type="component" value="Unassembled WGS sequence"/>
</dbReference>
<comment type="caution">
    <text evidence="3">The sequence shown here is derived from an EMBL/GenBank/DDBJ whole genome shotgun (WGS) entry which is preliminary data.</text>
</comment>
<keyword evidence="2" id="KW-0812">Transmembrane</keyword>
<sequence>MSSIPSEVVVPSPSTDADSSPNPVLNPGFITCDDAATFLHESFKRLPGTEFTGFVLKSEDGRFYCAQETTPADENADAQNTLDILLTITKNSKDEWISPSGYTLEARLFPHSGKIKGIDESLVEWGQRQLFFSVADLFEVMTWRRKYSRCYLSLSDGALICYTSTDSAFEQELSPRFGRTPDGRLQTFESLYDAGGIPSSILILLAVAAGVVTTVVSGNLWRRRGRVKASWRRDILQQNPPVEMMPVCGPILQDASEVGRYLHEQMLALSPAQQHVGIVLKHTTEDFFVVTAPVRSDYATFDRQVLFPRDRHGNFGLPAGFRVHGFYHSMSPISHGEPSTQLERSKNFFSVKDLRVGLSRMHVAPHHRLFLCAPDGAVLRFAKPDSEKVVRLMAQLHSQSADGVLSQAFIDLVAAAGTLSVLYSSSTWPKGRVSPSTMG</sequence>
<accession>A0A423I4Y9</accession>
<evidence type="ECO:0000313" key="3">
    <source>
        <dbReference type="EMBL" id="RON20496.1"/>
    </source>
</evidence>
<dbReference type="RefSeq" id="WP_123434134.1">
    <property type="nucleotide sequence ID" value="NZ_MOBK01000006.1"/>
</dbReference>
<protein>
    <submittedName>
        <fullName evidence="3">Uncharacterized protein</fullName>
    </submittedName>
</protein>
<evidence type="ECO:0000256" key="1">
    <source>
        <dbReference type="SAM" id="MobiDB-lite"/>
    </source>
</evidence>
<feature type="transmembrane region" description="Helical" evidence="2">
    <location>
        <begin position="201"/>
        <end position="221"/>
    </location>
</feature>
<gene>
    <name evidence="3" type="ORF">BK660_15675</name>
</gene>
<proteinExistence type="predicted"/>
<dbReference type="AlphaFoldDB" id="A0A423I4Y9"/>
<keyword evidence="2" id="KW-0472">Membrane</keyword>
<feature type="compositionally biased region" description="Low complexity" evidence="1">
    <location>
        <begin position="1"/>
        <end position="14"/>
    </location>
</feature>